<keyword evidence="7 11" id="KW-0406">Ion transport</keyword>
<dbReference type="GO" id="GO:0045259">
    <property type="term" value="C:proton-transporting ATP synthase complex"/>
    <property type="evidence" value="ECO:0007669"/>
    <property type="project" value="UniProtKB-KW"/>
</dbReference>
<keyword evidence="6 11" id="KW-0375">Hydrogen ion transport</keyword>
<protein>
    <recommendedName>
        <fullName evidence="11">ATP synthase epsilon chain</fullName>
    </recommendedName>
    <alternativeName>
        <fullName evidence="11">ATP synthase F1 sector epsilon subunit</fullName>
    </alternativeName>
    <alternativeName>
        <fullName evidence="11">F-ATPase epsilon subunit</fullName>
    </alternativeName>
</protein>
<name>A0A1M6FM19_9FIRM</name>
<comment type="function">
    <text evidence="1 11">Produces ATP from ADP in the presence of a proton gradient across the membrane.</text>
</comment>
<sequence>MKKFQLEILASDKTFYKGDSEEIILPSINGLVGILADHWPMVVAVNIGEIRFKVDGEWHKAVVSSGMAEVMDNKVILLVDTAERPEDIDIRRAEEAKQRAEERLSLKLSKMEYHQSKAALARAMSRLSVTNKRGQ</sequence>
<accession>A0A1M6FM19</accession>
<dbReference type="Pfam" id="PF00401">
    <property type="entry name" value="ATP-synt_DE"/>
    <property type="match status" value="1"/>
</dbReference>
<comment type="subcellular location">
    <subcellularLocation>
        <location evidence="2 11">Cell membrane</location>
        <topology evidence="2 11">Peripheral membrane protein</topology>
    </subcellularLocation>
</comment>
<evidence type="ECO:0000256" key="5">
    <source>
        <dbReference type="ARBA" id="ARBA00022475"/>
    </source>
</evidence>
<dbReference type="InterPro" id="IPR036794">
    <property type="entry name" value="ATP_F1_dsu/esu_C_sf"/>
</dbReference>
<dbReference type="InterPro" id="IPR001469">
    <property type="entry name" value="ATP_synth_F1_dsu/esu"/>
</dbReference>
<dbReference type="GO" id="GO:0005524">
    <property type="term" value="F:ATP binding"/>
    <property type="evidence" value="ECO:0007669"/>
    <property type="project" value="UniProtKB-UniRule"/>
</dbReference>
<dbReference type="HAMAP" id="MF_00530">
    <property type="entry name" value="ATP_synth_epsil_bac"/>
    <property type="match status" value="1"/>
</dbReference>
<evidence type="ECO:0000256" key="7">
    <source>
        <dbReference type="ARBA" id="ARBA00023065"/>
    </source>
</evidence>
<evidence type="ECO:0000259" key="14">
    <source>
        <dbReference type="Pfam" id="PF02823"/>
    </source>
</evidence>
<dbReference type="AlphaFoldDB" id="A0A1M6FM19"/>
<dbReference type="EMBL" id="FQYT01000010">
    <property type="protein sequence ID" value="SHI98761.1"/>
    <property type="molecule type" value="Genomic_DNA"/>
</dbReference>
<dbReference type="GO" id="GO:0005886">
    <property type="term" value="C:plasma membrane"/>
    <property type="evidence" value="ECO:0007669"/>
    <property type="project" value="UniProtKB-SubCell"/>
</dbReference>
<dbReference type="NCBIfam" id="TIGR01216">
    <property type="entry name" value="ATP_synt_epsi"/>
    <property type="match status" value="1"/>
</dbReference>
<evidence type="ECO:0000256" key="3">
    <source>
        <dbReference type="ARBA" id="ARBA00005712"/>
    </source>
</evidence>
<organism evidence="15 16">
    <name type="scientific">Parasporobacterium paucivorans DSM 15970</name>
    <dbReference type="NCBI Taxonomy" id="1122934"/>
    <lineage>
        <taxon>Bacteria</taxon>
        <taxon>Bacillati</taxon>
        <taxon>Bacillota</taxon>
        <taxon>Clostridia</taxon>
        <taxon>Lachnospirales</taxon>
        <taxon>Lachnospiraceae</taxon>
        <taxon>Parasporobacterium</taxon>
    </lineage>
</organism>
<keyword evidence="5 11" id="KW-1003">Cell membrane</keyword>
<proteinExistence type="inferred from homology"/>
<evidence type="ECO:0000259" key="13">
    <source>
        <dbReference type="Pfam" id="PF00401"/>
    </source>
</evidence>
<dbReference type="Gene3D" id="1.20.5.440">
    <property type="entry name" value="ATP synthase delta/epsilon subunit, C-terminal domain"/>
    <property type="match status" value="1"/>
</dbReference>
<evidence type="ECO:0000313" key="16">
    <source>
        <dbReference type="Proteomes" id="UP000184342"/>
    </source>
</evidence>
<evidence type="ECO:0000256" key="1">
    <source>
        <dbReference type="ARBA" id="ARBA00003543"/>
    </source>
</evidence>
<dbReference type="SUPFAM" id="SSF51344">
    <property type="entry name" value="Epsilon subunit of F1F0-ATP synthase N-terminal domain"/>
    <property type="match status" value="1"/>
</dbReference>
<evidence type="ECO:0000256" key="11">
    <source>
        <dbReference type="HAMAP-Rule" id="MF_00530"/>
    </source>
</evidence>
<dbReference type="PANTHER" id="PTHR13822">
    <property type="entry name" value="ATP SYNTHASE DELTA/EPSILON CHAIN"/>
    <property type="match status" value="1"/>
</dbReference>
<feature type="domain" description="ATP synthase F1 complex delta/epsilon subunit N-terminal" evidence="14">
    <location>
        <begin position="4"/>
        <end position="82"/>
    </location>
</feature>
<feature type="domain" description="ATP synthase epsilon subunit C-terminal" evidence="13">
    <location>
        <begin position="86"/>
        <end position="130"/>
    </location>
</feature>
<dbReference type="InterPro" id="IPR020546">
    <property type="entry name" value="ATP_synth_F1_dsu/esu_N"/>
</dbReference>
<gene>
    <name evidence="11" type="primary">atpC</name>
    <name evidence="15" type="ORF">SAMN02745691_01146</name>
</gene>
<evidence type="ECO:0000256" key="4">
    <source>
        <dbReference type="ARBA" id="ARBA00022448"/>
    </source>
</evidence>
<dbReference type="OrthoDB" id="9804110at2"/>
<dbReference type="GO" id="GO:0046933">
    <property type="term" value="F:proton-transporting ATP synthase activity, rotational mechanism"/>
    <property type="evidence" value="ECO:0007669"/>
    <property type="project" value="UniProtKB-UniRule"/>
</dbReference>
<keyword evidence="9 11" id="KW-0139">CF(1)</keyword>
<dbReference type="CDD" id="cd12152">
    <property type="entry name" value="F1-ATPase_delta"/>
    <property type="match status" value="1"/>
</dbReference>
<dbReference type="RefSeq" id="WP_073993404.1">
    <property type="nucleotide sequence ID" value="NZ_FQYT01000010.1"/>
</dbReference>
<keyword evidence="10 11" id="KW-0066">ATP synthesis</keyword>
<evidence type="ECO:0000313" key="15">
    <source>
        <dbReference type="EMBL" id="SHI98761.1"/>
    </source>
</evidence>
<evidence type="ECO:0000256" key="8">
    <source>
        <dbReference type="ARBA" id="ARBA00023136"/>
    </source>
</evidence>
<dbReference type="Pfam" id="PF02823">
    <property type="entry name" value="ATP-synt_DE_N"/>
    <property type="match status" value="1"/>
</dbReference>
<dbReference type="STRING" id="1122934.SAMN02745691_01146"/>
<dbReference type="SUPFAM" id="SSF46604">
    <property type="entry name" value="Epsilon subunit of F1F0-ATP synthase C-terminal domain"/>
    <property type="match status" value="1"/>
</dbReference>
<comment type="subunit">
    <text evidence="11 12">F-type ATPases have 2 components, CF(1) - the catalytic core - and CF(0) - the membrane proton channel. CF(1) has five subunits: alpha(3), beta(3), gamma(1), delta(1), epsilon(1). CF(0) has three main subunits: a, b and c.</text>
</comment>
<comment type="similarity">
    <text evidence="3 11 12">Belongs to the ATPase epsilon chain family.</text>
</comment>
<dbReference type="InterPro" id="IPR020547">
    <property type="entry name" value="ATP_synth_F1_esu_C"/>
</dbReference>
<reference evidence="15 16" key="1">
    <citation type="submission" date="2016-11" db="EMBL/GenBank/DDBJ databases">
        <authorList>
            <person name="Jaros S."/>
            <person name="Januszkiewicz K."/>
            <person name="Wedrychowicz H."/>
        </authorList>
    </citation>
    <scope>NUCLEOTIDE SEQUENCE [LARGE SCALE GENOMIC DNA]</scope>
    <source>
        <strain evidence="15 16">DSM 15970</strain>
    </source>
</reference>
<keyword evidence="16" id="KW-1185">Reference proteome</keyword>
<evidence type="ECO:0000256" key="6">
    <source>
        <dbReference type="ARBA" id="ARBA00022781"/>
    </source>
</evidence>
<evidence type="ECO:0000256" key="9">
    <source>
        <dbReference type="ARBA" id="ARBA00023196"/>
    </source>
</evidence>
<evidence type="ECO:0000256" key="12">
    <source>
        <dbReference type="RuleBase" id="RU003656"/>
    </source>
</evidence>
<dbReference type="InterPro" id="IPR036771">
    <property type="entry name" value="ATPsynth_dsu/esu_N"/>
</dbReference>
<evidence type="ECO:0000256" key="10">
    <source>
        <dbReference type="ARBA" id="ARBA00023310"/>
    </source>
</evidence>
<keyword evidence="8 11" id="KW-0472">Membrane</keyword>
<dbReference type="Gene3D" id="2.60.15.10">
    <property type="entry name" value="F0F1 ATP synthase delta/epsilon subunit, N-terminal"/>
    <property type="match status" value="1"/>
</dbReference>
<dbReference type="Proteomes" id="UP000184342">
    <property type="component" value="Unassembled WGS sequence"/>
</dbReference>
<dbReference type="PANTHER" id="PTHR13822:SF10">
    <property type="entry name" value="ATP SYNTHASE EPSILON CHAIN, CHLOROPLASTIC"/>
    <property type="match status" value="1"/>
</dbReference>
<keyword evidence="4 11" id="KW-0813">Transport</keyword>
<evidence type="ECO:0000256" key="2">
    <source>
        <dbReference type="ARBA" id="ARBA00004202"/>
    </source>
</evidence>
<dbReference type="FunFam" id="1.20.5.440:FF:000001">
    <property type="entry name" value="ATP synthase epsilon chain"/>
    <property type="match status" value="1"/>
</dbReference>